<dbReference type="InterPro" id="IPR000601">
    <property type="entry name" value="PKD_dom"/>
</dbReference>
<comment type="subcellular location">
    <subcellularLocation>
        <location evidence="1">Secreted</location>
    </subcellularLocation>
</comment>
<keyword evidence="6 7" id="KW-0720">Serine protease</keyword>
<feature type="active site" description="Charge relay system" evidence="7">
    <location>
        <position position="321"/>
    </location>
</feature>
<dbReference type="GO" id="GO:0006508">
    <property type="term" value="P:proteolysis"/>
    <property type="evidence" value="ECO:0007669"/>
    <property type="project" value="UniProtKB-KW"/>
</dbReference>
<accession>A0A1F7YCC2</accession>
<dbReference type="PROSITE" id="PS00138">
    <property type="entry name" value="SUBTILASE_SER"/>
    <property type="match status" value="1"/>
</dbReference>
<dbReference type="Pfam" id="PF18911">
    <property type="entry name" value="PKD_4"/>
    <property type="match status" value="1"/>
</dbReference>
<sequence length="727" mass="77426">MKEEFVSGELLVKFRGDREAHVLRLTPGRQVWDAVREYRGRHDVVFAEPNYIARALFTPNDPYFKYQWDLDNPVYGGIHTKAAWDTGSGSGVTVAIVDTGIAYENYTNPANGKKYYQAPDLASTCFAQGYDYIENDTHPNDDNSHGTHVAGTVAQSTNNGVGVAGVAFSSCLMPVKVLDKNGSGSYAAVAAGIWFAADNGARVINLSLGGSASSQALLDAVAYAYNKGVTIIAAAGNDGVNQVSYPAAYDNYVIAVGATRYDETLSYYSNYGPSLDIVAPGGDTSLDQNGDGYVDGVLQNTFNPNTKNTGSFGYWFFQGTSMAAPHIAGIAALVIANGNATTPDKVRVALQETAEDKGVTGRDDVYGYGLVNAFTVLNWTAGPPDTGSPVITGATGNITGTTAELVTISATITDNVGVDNSTVYYTPINGTETAIAMTKEPDPSNVWKADTPVASNKIGTIIYYIKAKDAAGNEARDPSTGSYNITITDNDPPVANAGPDKSVIVNETVTLDGSGSTDNIGITNYSWDFKSDGIVDAATAVATSTYSALGTYIATLTVSDVAGNIASDTAAITVTEIPVEMTVFSDSFEVGEWNGLWTEDSQNDWFRSSQRAVDGTRSAEVDGRANDARLISIPIDLQGRSNARIEFSWLIESGLDTGEYLIFEVSTDGGTTWVEKSRLRGNVDPENVWHSPSFELSGLVNLRLRFKAKMSSSDEDANVDLVKVTAW</sequence>
<dbReference type="InterPro" id="IPR023827">
    <property type="entry name" value="Peptidase_S8_Asp-AS"/>
</dbReference>
<feature type="active site" description="Charge relay system" evidence="7">
    <location>
        <position position="145"/>
    </location>
</feature>
<dbReference type="Pfam" id="PF00082">
    <property type="entry name" value="Peptidase_S8"/>
    <property type="match status" value="1"/>
</dbReference>
<organism evidence="10 11">
    <name type="scientific">Candidatus Woesebacteria bacterium RIFCSPHIGHO2_01_FULL_39_28</name>
    <dbReference type="NCBI Taxonomy" id="1802496"/>
    <lineage>
        <taxon>Bacteria</taxon>
        <taxon>Candidatus Woeseibacteriota</taxon>
    </lineage>
</organism>
<dbReference type="CDD" id="cd07484">
    <property type="entry name" value="Peptidases_S8_Thermitase_like"/>
    <property type="match status" value="1"/>
</dbReference>
<proteinExistence type="inferred from homology"/>
<evidence type="ECO:0000256" key="8">
    <source>
        <dbReference type="RuleBase" id="RU003355"/>
    </source>
</evidence>
<dbReference type="GO" id="GO:0005576">
    <property type="term" value="C:extracellular region"/>
    <property type="evidence" value="ECO:0007669"/>
    <property type="project" value="UniProtKB-SubCell"/>
</dbReference>
<evidence type="ECO:0000256" key="5">
    <source>
        <dbReference type="ARBA" id="ARBA00022801"/>
    </source>
</evidence>
<evidence type="ECO:0000313" key="10">
    <source>
        <dbReference type="EMBL" id="OGM24942.1"/>
    </source>
</evidence>
<dbReference type="InterPro" id="IPR015500">
    <property type="entry name" value="Peptidase_S8_subtilisin-rel"/>
</dbReference>
<dbReference type="InterPro" id="IPR035986">
    <property type="entry name" value="PKD_dom_sf"/>
</dbReference>
<evidence type="ECO:0000313" key="11">
    <source>
        <dbReference type="Proteomes" id="UP000178851"/>
    </source>
</evidence>
<evidence type="ECO:0000256" key="4">
    <source>
        <dbReference type="ARBA" id="ARBA00022670"/>
    </source>
</evidence>
<dbReference type="EMBL" id="MGGI01000025">
    <property type="protein sequence ID" value="OGM24942.1"/>
    <property type="molecule type" value="Genomic_DNA"/>
</dbReference>
<gene>
    <name evidence="10" type="ORF">A2627_03175</name>
</gene>
<dbReference type="PROSITE" id="PS00136">
    <property type="entry name" value="SUBTILASE_ASP"/>
    <property type="match status" value="1"/>
</dbReference>
<dbReference type="PRINTS" id="PR00723">
    <property type="entry name" value="SUBTILISIN"/>
</dbReference>
<dbReference type="SUPFAM" id="SSF52743">
    <property type="entry name" value="Subtilisin-like"/>
    <property type="match status" value="1"/>
</dbReference>
<reference evidence="10 11" key="1">
    <citation type="journal article" date="2016" name="Nat. Commun.">
        <title>Thousands of microbial genomes shed light on interconnected biogeochemical processes in an aquifer system.</title>
        <authorList>
            <person name="Anantharaman K."/>
            <person name="Brown C.T."/>
            <person name="Hug L.A."/>
            <person name="Sharon I."/>
            <person name="Castelle C.J."/>
            <person name="Probst A.J."/>
            <person name="Thomas B.C."/>
            <person name="Singh A."/>
            <person name="Wilkins M.J."/>
            <person name="Karaoz U."/>
            <person name="Brodie E.L."/>
            <person name="Williams K.H."/>
            <person name="Hubbard S.S."/>
            <person name="Banfield J.F."/>
        </authorList>
    </citation>
    <scope>NUCLEOTIDE SEQUENCE [LARGE SCALE GENOMIC DNA]</scope>
</reference>
<evidence type="ECO:0000256" key="6">
    <source>
        <dbReference type="ARBA" id="ARBA00022825"/>
    </source>
</evidence>
<dbReference type="SUPFAM" id="SSF49299">
    <property type="entry name" value="PKD domain"/>
    <property type="match status" value="1"/>
</dbReference>
<dbReference type="PROSITE" id="PS51892">
    <property type="entry name" value="SUBTILASE"/>
    <property type="match status" value="1"/>
</dbReference>
<dbReference type="PANTHER" id="PTHR43806">
    <property type="entry name" value="PEPTIDASE S8"/>
    <property type="match status" value="1"/>
</dbReference>
<evidence type="ECO:0000256" key="1">
    <source>
        <dbReference type="ARBA" id="ARBA00004613"/>
    </source>
</evidence>
<dbReference type="InterPro" id="IPR050131">
    <property type="entry name" value="Peptidase_S8_subtilisin-like"/>
</dbReference>
<feature type="domain" description="PKD" evidence="9">
    <location>
        <begin position="492"/>
        <end position="575"/>
    </location>
</feature>
<comment type="caution">
    <text evidence="10">The sequence shown here is derived from an EMBL/GenBank/DDBJ whole genome shotgun (WGS) entry which is preliminary data.</text>
</comment>
<evidence type="ECO:0000256" key="2">
    <source>
        <dbReference type="ARBA" id="ARBA00011073"/>
    </source>
</evidence>
<dbReference type="Proteomes" id="UP000178851">
    <property type="component" value="Unassembled WGS sequence"/>
</dbReference>
<keyword evidence="3" id="KW-0964">Secreted</keyword>
<dbReference type="GO" id="GO:0004252">
    <property type="term" value="F:serine-type endopeptidase activity"/>
    <property type="evidence" value="ECO:0007669"/>
    <property type="project" value="UniProtKB-UniRule"/>
</dbReference>
<dbReference type="PANTHER" id="PTHR43806:SF11">
    <property type="entry name" value="CEREVISIN-RELATED"/>
    <property type="match status" value="1"/>
</dbReference>
<protein>
    <recommendedName>
        <fullName evidence="9">PKD domain-containing protein</fullName>
    </recommendedName>
</protein>
<dbReference type="InterPro" id="IPR000209">
    <property type="entry name" value="Peptidase_S8/S53_dom"/>
</dbReference>
<dbReference type="CDD" id="cd00146">
    <property type="entry name" value="PKD"/>
    <property type="match status" value="1"/>
</dbReference>
<dbReference type="AlphaFoldDB" id="A0A1F7YCC2"/>
<dbReference type="Gene3D" id="2.60.120.260">
    <property type="entry name" value="Galactose-binding domain-like"/>
    <property type="match status" value="1"/>
</dbReference>
<dbReference type="InterPro" id="IPR036852">
    <property type="entry name" value="Peptidase_S8/S53_dom_sf"/>
</dbReference>
<dbReference type="InterPro" id="IPR034084">
    <property type="entry name" value="Thermitase-like_dom"/>
</dbReference>
<evidence type="ECO:0000259" key="9">
    <source>
        <dbReference type="PROSITE" id="PS50093"/>
    </source>
</evidence>
<dbReference type="SMART" id="SM00089">
    <property type="entry name" value="PKD"/>
    <property type="match status" value="1"/>
</dbReference>
<comment type="similarity">
    <text evidence="2 7 8">Belongs to the peptidase S8 family.</text>
</comment>
<dbReference type="InterPro" id="IPR022409">
    <property type="entry name" value="PKD/Chitinase_dom"/>
</dbReference>
<keyword evidence="4 7" id="KW-0645">Protease</keyword>
<keyword evidence="5 7" id="KW-0378">Hydrolase</keyword>
<dbReference type="Gene3D" id="3.40.50.200">
    <property type="entry name" value="Peptidase S8/S53 domain"/>
    <property type="match status" value="1"/>
</dbReference>
<evidence type="ECO:0000256" key="7">
    <source>
        <dbReference type="PROSITE-ProRule" id="PRU01240"/>
    </source>
</evidence>
<dbReference type="Gene3D" id="2.60.40.10">
    <property type="entry name" value="Immunoglobulins"/>
    <property type="match status" value="1"/>
</dbReference>
<dbReference type="InterPro" id="IPR013783">
    <property type="entry name" value="Ig-like_fold"/>
</dbReference>
<evidence type="ECO:0000256" key="3">
    <source>
        <dbReference type="ARBA" id="ARBA00022525"/>
    </source>
</evidence>
<feature type="active site" description="Charge relay system" evidence="7">
    <location>
        <position position="98"/>
    </location>
</feature>
<dbReference type="InterPro" id="IPR023828">
    <property type="entry name" value="Peptidase_S8_Ser-AS"/>
</dbReference>
<name>A0A1F7YCC2_9BACT</name>
<dbReference type="PROSITE" id="PS50093">
    <property type="entry name" value="PKD"/>
    <property type="match status" value="1"/>
</dbReference>